<dbReference type="PANTHER" id="PTHR34482:SF49">
    <property type="entry name" value="RETROTRANSPOSON GAG DOMAIN-CONTAINING PROTEIN"/>
    <property type="match status" value="1"/>
</dbReference>
<dbReference type="Pfam" id="PF03732">
    <property type="entry name" value="Retrotrans_gag"/>
    <property type="match status" value="1"/>
</dbReference>
<feature type="region of interest" description="Disordered" evidence="1">
    <location>
        <begin position="581"/>
        <end position="603"/>
    </location>
</feature>
<evidence type="ECO:0000259" key="2">
    <source>
        <dbReference type="Pfam" id="PF03732"/>
    </source>
</evidence>
<feature type="region of interest" description="Disordered" evidence="1">
    <location>
        <begin position="523"/>
        <end position="546"/>
    </location>
</feature>
<protein>
    <recommendedName>
        <fullName evidence="2">Retrotransposon gag domain-containing protein</fullName>
    </recommendedName>
</protein>
<dbReference type="EMBL" id="JAAMPC010000017">
    <property type="protein sequence ID" value="KAG2247149.1"/>
    <property type="molecule type" value="Genomic_DNA"/>
</dbReference>
<dbReference type="Proteomes" id="UP000886595">
    <property type="component" value="Unassembled WGS sequence"/>
</dbReference>
<dbReference type="OrthoDB" id="1111698at2759"/>
<keyword evidence="4" id="KW-1185">Reference proteome</keyword>
<proteinExistence type="predicted"/>
<feature type="region of interest" description="Disordered" evidence="1">
    <location>
        <begin position="278"/>
        <end position="330"/>
    </location>
</feature>
<dbReference type="AlphaFoldDB" id="A0A8X7PCD9"/>
<accession>A0A8X7PCD9</accession>
<dbReference type="PANTHER" id="PTHR34482">
    <property type="entry name" value="DNA DAMAGE-INDUCIBLE PROTEIN 1-LIKE"/>
    <property type="match status" value="1"/>
</dbReference>
<dbReference type="InterPro" id="IPR005162">
    <property type="entry name" value="Retrotrans_gag_dom"/>
</dbReference>
<evidence type="ECO:0000256" key="1">
    <source>
        <dbReference type="SAM" id="MobiDB-lite"/>
    </source>
</evidence>
<comment type="caution">
    <text evidence="3">The sequence shown here is derived from an EMBL/GenBank/DDBJ whole genome shotgun (WGS) entry which is preliminary data.</text>
</comment>
<evidence type="ECO:0000313" key="4">
    <source>
        <dbReference type="Proteomes" id="UP000886595"/>
    </source>
</evidence>
<organism evidence="3 4">
    <name type="scientific">Brassica carinata</name>
    <name type="common">Ethiopian mustard</name>
    <name type="synonym">Abyssinian cabbage</name>
    <dbReference type="NCBI Taxonomy" id="52824"/>
    <lineage>
        <taxon>Eukaryota</taxon>
        <taxon>Viridiplantae</taxon>
        <taxon>Streptophyta</taxon>
        <taxon>Embryophyta</taxon>
        <taxon>Tracheophyta</taxon>
        <taxon>Spermatophyta</taxon>
        <taxon>Magnoliopsida</taxon>
        <taxon>eudicotyledons</taxon>
        <taxon>Gunneridae</taxon>
        <taxon>Pentapetalae</taxon>
        <taxon>rosids</taxon>
        <taxon>malvids</taxon>
        <taxon>Brassicales</taxon>
        <taxon>Brassicaceae</taxon>
        <taxon>Brassiceae</taxon>
        <taxon>Brassica</taxon>
    </lineage>
</organism>
<name>A0A8X7PCD9_BRACI</name>
<feature type="domain" description="Retrotransposon gag" evidence="2">
    <location>
        <begin position="420"/>
        <end position="496"/>
    </location>
</feature>
<gene>
    <name evidence="3" type="ORF">Bca52824_086777</name>
</gene>
<reference evidence="3 4" key="1">
    <citation type="submission" date="2020-02" db="EMBL/GenBank/DDBJ databases">
        <authorList>
            <person name="Ma Q."/>
            <person name="Huang Y."/>
            <person name="Song X."/>
            <person name="Pei D."/>
        </authorList>
    </citation>
    <scope>NUCLEOTIDE SEQUENCE [LARGE SCALE GENOMIC DNA]</scope>
    <source>
        <strain evidence="3">Sxm20200214</strain>
        <tissue evidence="3">Leaf</tissue>
    </source>
</reference>
<evidence type="ECO:0000313" key="3">
    <source>
        <dbReference type="EMBL" id="KAG2247149.1"/>
    </source>
</evidence>
<sequence length="603" mass="69169">MDFTHFYLRFGEKIQELLRRFMIGTPKFLTLFYLCIASIGGLKGVSIDTRCWYRSTLSQDQQATSHKNAPHRSTTTPVRRPTLAFHRRPDYSSVDRDYSSIDRDYSSVDWPYPPVIDRHGCCNTPSLKKKPLISVLLNFSGKPNALEIFILKVKVSLGPINSREVPKDCLEVKEGSFRVLISPDQSIQNIDVTSRKDHSARGTVGAGVDWTSFAKDPFSRYMNMARRGRSDGGQGRMLGIDRVSRRRGLGYESERRVQTLAHTNQGSSEENVRRNNNLFGHDQEIPPEENFPPNRTVRGRSETCDSESSVQGPRPVRRNNPIEPEVHDQPQQGVGMEHTLKMFHDVIARSLQQPQVQPQPLMPPQLAVATPMLPLKTAIKNMKTPYFEGGTYPFQVDQWLRTMEKNFETLTCSEESKKKMTVYYLDKDAAEWWESKDRQVGHLVTTWAAFKQEFEHKYFTPESKRRLQRQFANLVQGDKPVREYESEFILVVGNYESLTELVEKAMNVEIGLEAEKAASKKFKQHQEGKYGGNQRSFMGKDKEKESGGPIKLIQSYMLHVWKERTHLYPVQCQSSYPSYANHCPSSSSSTCNRTSTKKASYRR</sequence>